<dbReference type="Proteomes" id="UP000027088">
    <property type="component" value="Chromosome"/>
</dbReference>
<reference evidence="2 3" key="1">
    <citation type="journal article" date="2014" name="Genome Announc.">
        <title>Complete Genome Sequence of the Bovine Mastitis Pathogen Mycoplasma californicum Strain ST-6T (ATCC 33461T).</title>
        <authorList>
            <person name="Calcutt M.J."/>
            <person name="Foecking M.F."/>
            <person name="Fox L.K."/>
        </authorList>
    </citation>
    <scope>NUCLEOTIDE SEQUENCE [LARGE SCALE GENOMIC DNA]</scope>
    <source>
        <strain evidence="2 3">ST-6</strain>
    </source>
</reference>
<accession>A0A059XVW5</accession>
<organism evidence="2 3">
    <name type="scientific">Mycoplasmopsis californica</name>
    <dbReference type="NCBI Taxonomy" id="2113"/>
    <lineage>
        <taxon>Bacteria</taxon>
        <taxon>Bacillati</taxon>
        <taxon>Mycoplasmatota</taxon>
        <taxon>Mycoplasmoidales</taxon>
        <taxon>Metamycoplasmataceae</taxon>
        <taxon>Mycoplasmopsis</taxon>
    </lineage>
</organism>
<dbReference type="NCBIfam" id="NF045938">
    <property type="entry name" value="MAG3960_fam_LP"/>
    <property type="match status" value="1"/>
</dbReference>
<feature type="signal peptide" evidence="1">
    <location>
        <begin position="1"/>
        <end position="24"/>
    </location>
</feature>
<gene>
    <name evidence="2" type="ORF">MCFN_01660</name>
</gene>
<dbReference type="RefSeq" id="WP_038561597.1">
    <property type="nucleotide sequence ID" value="NZ_CP007521.1"/>
</dbReference>
<dbReference type="eggNOG" id="ENOG5031YFU">
    <property type="taxonomic scope" value="Bacteria"/>
</dbReference>
<protein>
    <submittedName>
        <fullName evidence="2">Lipoprotein</fullName>
    </submittedName>
</protein>
<keyword evidence="1" id="KW-0732">Signal</keyword>
<name>A0A059XVW5_9BACT</name>
<proteinExistence type="predicted"/>
<feature type="chain" id="PRO_5001584415" evidence="1">
    <location>
        <begin position="25"/>
        <end position="497"/>
    </location>
</feature>
<evidence type="ECO:0000313" key="3">
    <source>
        <dbReference type="Proteomes" id="UP000027088"/>
    </source>
</evidence>
<keyword evidence="3" id="KW-1185">Reference proteome</keyword>
<keyword evidence="2" id="KW-0449">Lipoprotein</keyword>
<evidence type="ECO:0000313" key="2">
    <source>
        <dbReference type="EMBL" id="AIA29476.1"/>
    </source>
</evidence>
<evidence type="ECO:0000256" key="1">
    <source>
        <dbReference type="SAM" id="SignalP"/>
    </source>
</evidence>
<dbReference type="KEGG" id="mcr:MCFN_01660"/>
<dbReference type="EMBL" id="CP007521">
    <property type="protein sequence ID" value="AIA29476.1"/>
    <property type="molecule type" value="Genomic_DNA"/>
</dbReference>
<dbReference type="AlphaFoldDB" id="A0A059XVW5"/>
<dbReference type="PROSITE" id="PS51257">
    <property type="entry name" value="PROKAR_LIPOPROTEIN"/>
    <property type="match status" value="1"/>
</dbReference>
<sequence>MKYKKVKILSTITTLASYATVACAKSNNDVGIDIKVSKKQNQKKTIKNNKIDQFNFSYDGINYLCLKEDNFHKKRLYYGSMVLDEKNSQIDKMIPKIKDYYIDNFEDFDFPTISEISLLIRSLKPTRFWTFSKYEPRPISPSEFNEIADKLLSFLDVKSIREYIATPDAKILKESAFRILNFDFLKKHLETYLHKSFELYCSYEASENLMKTQDNLIGGYQENNEKTCSIENWVPRSPKDKNSYHDKNLNKKIPSLLWKLQRTITSKSSFHEDNRDIFISKQFYEKSLKEDESLSLDLIDWIYLSDAKGLMIQSIQYKLLLNWLKFLCFITNSVQNEMQENLVSINDPRKTLAEHFVDNFNIISELEDAILNYLKLDYAMGLTFESENKNIFQLFSGFEYTKTTDFRDTYRWAWKIYHDVVQPIKYLMGQKWQKETNSKFIKTFSSKNIEFYNFIWASISSVDKIDKPYLLLEEAAELKLSNFINLYSEIFQWKFKH</sequence>